<dbReference type="AlphaFoldDB" id="A0A1I3I3Z8"/>
<dbReference type="Gene3D" id="3.10.450.40">
    <property type="match status" value="1"/>
</dbReference>
<evidence type="ECO:0000259" key="1">
    <source>
        <dbReference type="Pfam" id="PF04965"/>
    </source>
</evidence>
<gene>
    <name evidence="2" type="ORF">SAMN05216258_106323</name>
</gene>
<feature type="domain" description="IraD/Gp25-like" evidence="1">
    <location>
        <begin position="36"/>
        <end position="124"/>
    </location>
</feature>
<dbReference type="Proteomes" id="UP000199377">
    <property type="component" value="Unassembled WGS sequence"/>
</dbReference>
<dbReference type="OrthoDB" id="9802846at2"/>
<dbReference type="EMBL" id="FOQH01000006">
    <property type="protein sequence ID" value="SFI42557.1"/>
    <property type="molecule type" value="Genomic_DNA"/>
</dbReference>
<dbReference type="InterPro" id="IPR007048">
    <property type="entry name" value="IraD/Gp25-like"/>
</dbReference>
<keyword evidence="3" id="KW-1185">Reference proteome</keyword>
<protein>
    <recommendedName>
        <fullName evidence="1">IraD/Gp25-like domain-containing protein</fullName>
    </recommendedName>
</protein>
<dbReference type="SUPFAM" id="SSF160719">
    <property type="entry name" value="gpW/gp25-like"/>
    <property type="match status" value="1"/>
</dbReference>
<name>A0A1I3I3Z8_9RHOB</name>
<sequence>MSGPRPTLSRPVGPRPSIGWPLLPVPDADGGLGWPSLDASVRQSIEMILRVTPGERLMRPAFGAGLEALVHQPNTLETRARAQAAIVEALRRHEPRILLDAVAVDPGQDARELLITLSYRLRPTGTPVTLTARAPVGGA</sequence>
<proteinExistence type="predicted"/>
<evidence type="ECO:0000313" key="2">
    <source>
        <dbReference type="EMBL" id="SFI42557.1"/>
    </source>
</evidence>
<dbReference type="Pfam" id="PF04965">
    <property type="entry name" value="GPW_gp25"/>
    <property type="match status" value="1"/>
</dbReference>
<reference evidence="2 3" key="1">
    <citation type="submission" date="2016-10" db="EMBL/GenBank/DDBJ databases">
        <authorList>
            <person name="de Groot N.N."/>
        </authorList>
    </citation>
    <scope>NUCLEOTIDE SEQUENCE [LARGE SCALE GENOMIC DNA]</scope>
    <source>
        <strain evidence="2 3">CGMCC 1.11030</strain>
    </source>
</reference>
<accession>A0A1I3I3Z8</accession>
<dbReference type="RefSeq" id="WP_092860786.1">
    <property type="nucleotide sequence ID" value="NZ_FOQH01000006.1"/>
</dbReference>
<evidence type="ECO:0000313" key="3">
    <source>
        <dbReference type="Proteomes" id="UP000199377"/>
    </source>
</evidence>
<dbReference type="STRING" id="1114924.SAMN05216258_106323"/>
<organism evidence="2 3">
    <name type="scientific">Albimonas pacifica</name>
    <dbReference type="NCBI Taxonomy" id="1114924"/>
    <lineage>
        <taxon>Bacteria</taxon>
        <taxon>Pseudomonadati</taxon>
        <taxon>Pseudomonadota</taxon>
        <taxon>Alphaproteobacteria</taxon>
        <taxon>Rhodobacterales</taxon>
        <taxon>Paracoccaceae</taxon>
        <taxon>Albimonas</taxon>
    </lineage>
</organism>